<name>A0A9P4INR9_9PEZI</name>
<keyword evidence="3" id="KW-1185">Reference proteome</keyword>
<evidence type="ECO:0000313" key="3">
    <source>
        <dbReference type="Proteomes" id="UP000799772"/>
    </source>
</evidence>
<gene>
    <name evidence="2" type="ORF">NA57DRAFT_51680</name>
</gene>
<evidence type="ECO:0000256" key="1">
    <source>
        <dbReference type="SAM" id="MobiDB-lite"/>
    </source>
</evidence>
<dbReference type="AlphaFoldDB" id="A0A9P4INR9"/>
<reference evidence="2" key="1">
    <citation type="journal article" date="2020" name="Stud. Mycol.">
        <title>101 Dothideomycetes genomes: a test case for predicting lifestyles and emergence of pathogens.</title>
        <authorList>
            <person name="Haridas S."/>
            <person name="Albert R."/>
            <person name="Binder M."/>
            <person name="Bloem J."/>
            <person name="Labutti K."/>
            <person name="Salamov A."/>
            <person name="Andreopoulos B."/>
            <person name="Baker S."/>
            <person name="Barry K."/>
            <person name="Bills G."/>
            <person name="Bluhm B."/>
            <person name="Cannon C."/>
            <person name="Castanera R."/>
            <person name="Culley D."/>
            <person name="Daum C."/>
            <person name="Ezra D."/>
            <person name="Gonzalez J."/>
            <person name="Henrissat B."/>
            <person name="Kuo A."/>
            <person name="Liang C."/>
            <person name="Lipzen A."/>
            <person name="Lutzoni F."/>
            <person name="Magnuson J."/>
            <person name="Mondo S."/>
            <person name="Nolan M."/>
            <person name="Ohm R."/>
            <person name="Pangilinan J."/>
            <person name="Park H.-J."/>
            <person name="Ramirez L."/>
            <person name="Alfaro M."/>
            <person name="Sun H."/>
            <person name="Tritt A."/>
            <person name="Yoshinaga Y."/>
            <person name="Zwiers L.-H."/>
            <person name="Turgeon B."/>
            <person name="Goodwin S."/>
            <person name="Spatafora J."/>
            <person name="Crous P."/>
            <person name="Grigoriev I."/>
        </authorList>
    </citation>
    <scope>NUCLEOTIDE SEQUENCE</scope>
    <source>
        <strain evidence="2">CBS 133067</strain>
    </source>
</reference>
<accession>A0A9P4INR9</accession>
<comment type="caution">
    <text evidence="2">The sequence shown here is derived from an EMBL/GenBank/DDBJ whole genome shotgun (WGS) entry which is preliminary data.</text>
</comment>
<dbReference type="EMBL" id="ML978121">
    <property type="protein sequence ID" value="KAF2104886.1"/>
    <property type="molecule type" value="Genomic_DNA"/>
</dbReference>
<evidence type="ECO:0000313" key="2">
    <source>
        <dbReference type="EMBL" id="KAF2104886.1"/>
    </source>
</evidence>
<protein>
    <submittedName>
        <fullName evidence="2">Uncharacterized protein</fullName>
    </submittedName>
</protein>
<feature type="region of interest" description="Disordered" evidence="1">
    <location>
        <begin position="194"/>
        <end position="247"/>
    </location>
</feature>
<sequence length="331" mass="35001">MANTGRLLLALLRNVRGTGDLRSTCTRPPSYEGLWCSMPSMRRPFAIMHTQCPPGYLPSGSTVHTATALVARAPMLARAQTASCAPGCVSASSDVHGCCLVPRPWHSPRSLADQSGSTPISLVPRRAGIELTAHLAGARPCTPRLSLAVTKSGQSQKSSRVPRVPFVATSGSGEGTAHCVGLASANCTEARAEGAPKSARRSSNSRCASDTSGSSGRDEWGGSTAGIKKAVDGRAPLENGEAPREWKLSGRRHKSGYLDSRHGLLEFAVSIAAVSTADLLQERRLSEIHASRPLETLVMQTIFPESARQPPKEGGCYRGDAACLVPRSIRR</sequence>
<proteinExistence type="predicted"/>
<organism evidence="2 3">
    <name type="scientific">Rhizodiscina lignyota</name>
    <dbReference type="NCBI Taxonomy" id="1504668"/>
    <lineage>
        <taxon>Eukaryota</taxon>
        <taxon>Fungi</taxon>
        <taxon>Dikarya</taxon>
        <taxon>Ascomycota</taxon>
        <taxon>Pezizomycotina</taxon>
        <taxon>Dothideomycetes</taxon>
        <taxon>Pleosporomycetidae</taxon>
        <taxon>Aulographales</taxon>
        <taxon>Rhizodiscinaceae</taxon>
        <taxon>Rhizodiscina</taxon>
    </lineage>
</organism>
<dbReference type="Proteomes" id="UP000799772">
    <property type="component" value="Unassembled WGS sequence"/>
</dbReference>